<feature type="transmembrane region" description="Helical" evidence="6">
    <location>
        <begin position="109"/>
        <end position="134"/>
    </location>
</feature>
<dbReference type="OrthoDB" id="268928at2759"/>
<evidence type="ECO:0000256" key="5">
    <source>
        <dbReference type="ARBA" id="ARBA00023136"/>
    </source>
</evidence>
<evidence type="ECO:0000256" key="6">
    <source>
        <dbReference type="SAM" id="Phobius"/>
    </source>
</evidence>
<dbReference type="PANTHER" id="PTHR13180">
    <property type="entry name" value="SMALL MEMBRANE PROTEIN-RELATED"/>
    <property type="match status" value="1"/>
</dbReference>
<dbReference type="Pfam" id="PF05255">
    <property type="entry name" value="UPF0220"/>
    <property type="match status" value="1"/>
</dbReference>
<feature type="transmembrane region" description="Helical" evidence="6">
    <location>
        <begin position="37"/>
        <end position="59"/>
    </location>
</feature>
<feature type="transmembrane region" description="Helical" evidence="6">
    <location>
        <begin position="195"/>
        <end position="218"/>
    </location>
</feature>
<reference evidence="7 8" key="1">
    <citation type="submission" date="2019-05" db="EMBL/GenBank/DDBJ databases">
        <title>Emergence of the Ug99 lineage of the wheat stem rust pathogen through somatic hybridization.</title>
        <authorList>
            <person name="Li F."/>
            <person name="Upadhyaya N.M."/>
            <person name="Sperschneider J."/>
            <person name="Matny O."/>
            <person name="Nguyen-Phuc H."/>
            <person name="Mago R."/>
            <person name="Raley C."/>
            <person name="Miller M.E."/>
            <person name="Silverstein K.A.T."/>
            <person name="Henningsen E."/>
            <person name="Hirsch C.D."/>
            <person name="Visser B."/>
            <person name="Pretorius Z.A."/>
            <person name="Steffenson B.J."/>
            <person name="Schwessinger B."/>
            <person name="Dodds P.N."/>
            <person name="Figueroa M."/>
        </authorList>
    </citation>
    <scope>NUCLEOTIDE SEQUENCE [LARGE SCALE GENOMIC DNA]</scope>
    <source>
        <strain evidence="7">21-0</strain>
    </source>
</reference>
<evidence type="ECO:0000256" key="4">
    <source>
        <dbReference type="ARBA" id="ARBA00022989"/>
    </source>
</evidence>
<protein>
    <submittedName>
        <fullName evidence="7">Uncharacterized protein</fullName>
    </submittedName>
</protein>
<dbReference type="EMBL" id="VSWC01000092">
    <property type="protein sequence ID" value="KAA1091154.1"/>
    <property type="molecule type" value="Genomic_DNA"/>
</dbReference>
<dbReference type="InterPro" id="IPR007919">
    <property type="entry name" value="UPF0220"/>
</dbReference>
<evidence type="ECO:0000256" key="3">
    <source>
        <dbReference type="ARBA" id="ARBA00022692"/>
    </source>
</evidence>
<organism evidence="7 8">
    <name type="scientific">Puccinia graminis f. sp. tritici</name>
    <dbReference type="NCBI Taxonomy" id="56615"/>
    <lineage>
        <taxon>Eukaryota</taxon>
        <taxon>Fungi</taxon>
        <taxon>Dikarya</taxon>
        <taxon>Basidiomycota</taxon>
        <taxon>Pucciniomycotina</taxon>
        <taxon>Pucciniomycetes</taxon>
        <taxon>Pucciniales</taxon>
        <taxon>Pucciniaceae</taxon>
        <taxon>Puccinia</taxon>
    </lineage>
</organism>
<dbReference type="Proteomes" id="UP000324748">
    <property type="component" value="Unassembled WGS sequence"/>
</dbReference>
<dbReference type="AlphaFoldDB" id="A0A5B0NRM7"/>
<gene>
    <name evidence="7" type="ORF">PGT21_027236</name>
</gene>
<evidence type="ECO:0000313" key="8">
    <source>
        <dbReference type="Proteomes" id="UP000324748"/>
    </source>
</evidence>
<feature type="transmembrane region" description="Helical" evidence="6">
    <location>
        <begin position="161"/>
        <end position="183"/>
    </location>
</feature>
<keyword evidence="4 6" id="KW-1133">Transmembrane helix</keyword>
<accession>A0A5B0NRM7</accession>
<evidence type="ECO:0000313" key="7">
    <source>
        <dbReference type="EMBL" id="KAA1091154.1"/>
    </source>
</evidence>
<name>A0A5B0NRM7_PUCGR</name>
<sequence>MPSTGPISLPQRKYDPTRLCLISFPKFDFGSRGRTTAVYAAGAIFAAGCKSPLSFFFSALKYTRWVWVSDFFCFCFSGGGGWASGWVFFDACTLSATMKPSPESPFDPVPVHVTFTDWIPGLCSTIGMMIVNLIDKKRLISDGSAGISFSSHEGVAWKARLLLFMGFALMAGGLAGSITVLILKYAIPDWGSYDVTYWGVANVLQNLAVMICTVALWLTQNTEEYEYQL</sequence>
<feature type="transmembrane region" description="Helical" evidence="6">
    <location>
        <begin position="71"/>
        <end position="89"/>
    </location>
</feature>
<keyword evidence="5 6" id="KW-0472">Membrane</keyword>
<proteinExistence type="inferred from homology"/>
<keyword evidence="8" id="KW-1185">Reference proteome</keyword>
<comment type="caution">
    <text evidence="7">The sequence shown here is derived from an EMBL/GenBank/DDBJ whole genome shotgun (WGS) entry which is preliminary data.</text>
</comment>
<comment type="subcellular location">
    <subcellularLocation>
        <location evidence="1">Membrane</location>
        <topology evidence="1">Multi-pass membrane protein</topology>
    </subcellularLocation>
</comment>
<comment type="similarity">
    <text evidence="2">Belongs to the UPF0220 family.</text>
</comment>
<evidence type="ECO:0000256" key="2">
    <source>
        <dbReference type="ARBA" id="ARBA00005335"/>
    </source>
</evidence>
<keyword evidence="3 6" id="KW-0812">Transmembrane</keyword>
<evidence type="ECO:0000256" key="1">
    <source>
        <dbReference type="ARBA" id="ARBA00004141"/>
    </source>
</evidence>
<dbReference type="GO" id="GO:0016020">
    <property type="term" value="C:membrane"/>
    <property type="evidence" value="ECO:0007669"/>
    <property type="project" value="UniProtKB-SubCell"/>
</dbReference>